<keyword evidence="2" id="KW-0238">DNA-binding</keyword>
<feature type="domain" description="HTH gntR-type" evidence="4">
    <location>
        <begin position="13"/>
        <end position="80"/>
    </location>
</feature>
<gene>
    <name evidence="5" type="ORF">GCM10009768_03150</name>
</gene>
<sequence length="218" mass="23420">MAIQATTQPLRRVLLKDEAHARLSDAIIGGELAPGTALPNAEMEEWLGVSRSTLREAFSRLELAGLVVSQPNRYTRVSEVDTDAYRSTAKVLHMLLADIRPESLEGIDLRIAPSEACAEHLARVVEEIAEAERNPVLAGIVGMQILPLLRRDAATFARARADVEYRGVAGRLAEHLDRGESAAAAAGIPQLVELGTGQRRCAGAEASVVASARSRRAL</sequence>
<evidence type="ECO:0000256" key="3">
    <source>
        <dbReference type="ARBA" id="ARBA00023163"/>
    </source>
</evidence>
<evidence type="ECO:0000313" key="5">
    <source>
        <dbReference type="EMBL" id="GAA1777936.1"/>
    </source>
</evidence>
<organism evidence="5 6">
    <name type="scientific">Leucobacter iarius</name>
    <dbReference type="NCBI Taxonomy" id="333963"/>
    <lineage>
        <taxon>Bacteria</taxon>
        <taxon>Bacillati</taxon>
        <taxon>Actinomycetota</taxon>
        <taxon>Actinomycetes</taxon>
        <taxon>Micrococcales</taxon>
        <taxon>Microbacteriaceae</taxon>
        <taxon>Leucobacter</taxon>
    </lineage>
</organism>
<dbReference type="Proteomes" id="UP001500851">
    <property type="component" value="Unassembled WGS sequence"/>
</dbReference>
<evidence type="ECO:0000259" key="4">
    <source>
        <dbReference type="PROSITE" id="PS50949"/>
    </source>
</evidence>
<dbReference type="PANTHER" id="PTHR43537:SF5">
    <property type="entry name" value="UXU OPERON TRANSCRIPTIONAL REGULATOR"/>
    <property type="match status" value="1"/>
</dbReference>
<evidence type="ECO:0000313" key="6">
    <source>
        <dbReference type="Proteomes" id="UP001500851"/>
    </source>
</evidence>
<reference evidence="5 6" key="1">
    <citation type="journal article" date="2019" name="Int. J. Syst. Evol. Microbiol.">
        <title>The Global Catalogue of Microorganisms (GCM) 10K type strain sequencing project: providing services to taxonomists for standard genome sequencing and annotation.</title>
        <authorList>
            <consortium name="The Broad Institute Genomics Platform"/>
            <consortium name="The Broad Institute Genome Sequencing Center for Infectious Disease"/>
            <person name="Wu L."/>
            <person name="Ma J."/>
        </authorList>
    </citation>
    <scope>NUCLEOTIDE SEQUENCE [LARGE SCALE GENOMIC DNA]</scope>
    <source>
        <strain evidence="5 6">JCM 14736</strain>
    </source>
</reference>
<dbReference type="RefSeq" id="WP_344028469.1">
    <property type="nucleotide sequence ID" value="NZ_BAAAOB010000001.1"/>
</dbReference>
<comment type="caution">
    <text evidence="5">The sequence shown here is derived from an EMBL/GenBank/DDBJ whole genome shotgun (WGS) entry which is preliminary data.</text>
</comment>
<dbReference type="PROSITE" id="PS50949">
    <property type="entry name" value="HTH_GNTR"/>
    <property type="match status" value="1"/>
</dbReference>
<dbReference type="CDD" id="cd07377">
    <property type="entry name" value="WHTH_GntR"/>
    <property type="match status" value="1"/>
</dbReference>
<keyword evidence="3" id="KW-0804">Transcription</keyword>
<evidence type="ECO:0000256" key="2">
    <source>
        <dbReference type="ARBA" id="ARBA00023125"/>
    </source>
</evidence>
<keyword evidence="1" id="KW-0805">Transcription regulation</keyword>
<dbReference type="Gene3D" id="1.10.10.10">
    <property type="entry name" value="Winged helix-like DNA-binding domain superfamily/Winged helix DNA-binding domain"/>
    <property type="match status" value="1"/>
</dbReference>
<proteinExistence type="predicted"/>
<dbReference type="InterPro" id="IPR000524">
    <property type="entry name" value="Tscrpt_reg_HTH_GntR"/>
</dbReference>
<dbReference type="InterPro" id="IPR036390">
    <property type="entry name" value="WH_DNA-bd_sf"/>
</dbReference>
<name>A0ABN2L7J6_9MICO</name>
<dbReference type="SMART" id="SM00345">
    <property type="entry name" value="HTH_GNTR"/>
    <property type="match status" value="1"/>
</dbReference>
<keyword evidence="6" id="KW-1185">Reference proteome</keyword>
<dbReference type="EMBL" id="BAAAOB010000001">
    <property type="protein sequence ID" value="GAA1777936.1"/>
    <property type="molecule type" value="Genomic_DNA"/>
</dbReference>
<dbReference type="InterPro" id="IPR036388">
    <property type="entry name" value="WH-like_DNA-bd_sf"/>
</dbReference>
<protein>
    <recommendedName>
        <fullName evidence="4">HTH gntR-type domain-containing protein</fullName>
    </recommendedName>
</protein>
<dbReference type="Pfam" id="PF00392">
    <property type="entry name" value="GntR"/>
    <property type="match status" value="1"/>
</dbReference>
<dbReference type="SUPFAM" id="SSF46785">
    <property type="entry name" value="Winged helix' DNA-binding domain"/>
    <property type="match status" value="1"/>
</dbReference>
<evidence type="ECO:0000256" key="1">
    <source>
        <dbReference type="ARBA" id="ARBA00023015"/>
    </source>
</evidence>
<accession>A0ABN2L7J6</accession>
<dbReference type="PANTHER" id="PTHR43537">
    <property type="entry name" value="TRANSCRIPTIONAL REGULATOR, GNTR FAMILY"/>
    <property type="match status" value="1"/>
</dbReference>